<accession>A0AAD6BEI2</accession>
<sequence>MNRRKEALWDMKGEEKKRRKMIEGIGRGGGREVERRVSGWRLGGALLVEERWYAVALGKQVACQLGTLSLDRWSKCKEPILPE</sequence>
<gene>
    <name evidence="1" type="ORF">JOQ06_011267</name>
</gene>
<protein>
    <submittedName>
        <fullName evidence="1">Uncharacterized protein</fullName>
    </submittedName>
</protein>
<keyword evidence="2" id="KW-1185">Reference proteome</keyword>
<proteinExistence type="predicted"/>
<name>A0AAD6BEI2_9TELE</name>
<dbReference type="Proteomes" id="UP001219934">
    <property type="component" value="Unassembled WGS sequence"/>
</dbReference>
<organism evidence="1 2">
    <name type="scientific">Pogonophryne albipinna</name>
    <dbReference type="NCBI Taxonomy" id="1090488"/>
    <lineage>
        <taxon>Eukaryota</taxon>
        <taxon>Metazoa</taxon>
        <taxon>Chordata</taxon>
        <taxon>Craniata</taxon>
        <taxon>Vertebrata</taxon>
        <taxon>Euteleostomi</taxon>
        <taxon>Actinopterygii</taxon>
        <taxon>Neopterygii</taxon>
        <taxon>Teleostei</taxon>
        <taxon>Neoteleostei</taxon>
        <taxon>Acanthomorphata</taxon>
        <taxon>Eupercaria</taxon>
        <taxon>Perciformes</taxon>
        <taxon>Notothenioidei</taxon>
        <taxon>Pogonophryne</taxon>
    </lineage>
</organism>
<evidence type="ECO:0000313" key="2">
    <source>
        <dbReference type="Proteomes" id="UP001219934"/>
    </source>
</evidence>
<feature type="non-terminal residue" evidence="1">
    <location>
        <position position="1"/>
    </location>
</feature>
<reference evidence="1" key="1">
    <citation type="submission" date="2022-11" db="EMBL/GenBank/DDBJ databases">
        <title>Chromosome-level genome of Pogonophryne albipinna.</title>
        <authorList>
            <person name="Jo E."/>
        </authorList>
    </citation>
    <scope>NUCLEOTIDE SEQUENCE</scope>
    <source>
        <strain evidence="1">SGF0006</strain>
        <tissue evidence="1">Muscle</tissue>
    </source>
</reference>
<dbReference type="AlphaFoldDB" id="A0AAD6BEI2"/>
<dbReference type="EMBL" id="JAPTMU010000006">
    <property type="protein sequence ID" value="KAJ4941387.1"/>
    <property type="molecule type" value="Genomic_DNA"/>
</dbReference>
<comment type="caution">
    <text evidence="1">The sequence shown here is derived from an EMBL/GenBank/DDBJ whole genome shotgun (WGS) entry which is preliminary data.</text>
</comment>
<evidence type="ECO:0000313" key="1">
    <source>
        <dbReference type="EMBL" id="KAJ4941387.1"/>
    </source>
</evidence>